<dbReference type="InterPro" id="IPR013766">
    <property type="entry name" value="Thioredoxin_domain"/>
</dbReference>
<keyword evidence="2" id="KW-0676">Redox-active center</keyword>
<feature type="region of interest" description="Disordered" evidence="3">
    <location>
        <begin position="28"/>
        <end position="58"/>
    </location>
</feature>
<dbReference type="Gene3D" id="1.25.40.10">
    <property type="entry name" value="Tetratricopeptide repeat domain"/>
    <property type="match status" value="1"/>
</dbReference>
<dbReference type="InterPro" id="IPR011990">
    <property type="entry name" value="TPR-like_helical_dom_sf"/>
</dbReference>
<evidence type="ECO:0000259" key="4">
    <source>
        <dbReference type="PROSITE" id="PS51352"/>
    </source>
</evidence>
<dbReference type="RefSeq" id="WP_196398687.1">
    <property type="nucleotide sequence ID" value="NZ_JADNYM010000039.1"/>
</dbReference>
<dbReference type="GO" id="GO:0005737">
    <property type="term" value="C:cytoplasm"/>
    <property type="evidence" value="ECO:0007669"/>
    <property type="project" value="TreeGrafter"/>
</dbReference>
<dbReference type="PANTHER" id="PTHR45663:SF11">
    <property type="entry name" value="GEO12009P1"/>
    <property type="match status" value="1"/>
</dbReference>
<evidence type="ECO:0000256" key="2">
    <source>
        <dbReference type="ARBA" id="ARBA00023284"/>
    </source>
</evidence>
<proteinExistence type="inferred from homology"/>
<evidence type="ECO:0000256" key="3">
    <source>
        <dbReference type="SAM" id="MobiDB-lite"/>
    </source>
</evidence>
<dbReference type="Proteomes" id="UP000655366">
    <property type="component" value="Unassembled WGS sequence"/>
</dbReference>
<accession>A0A931CT50</accession>
<feature type="compositionally biased region" description="Low complexity" evidence="3">
    <location>
        <begin position="48"/>
        <end position="58"/>
    </location>
</feature>
<dbReference type="Pfam" id="PF14559">
    <property type="entry name" value="TPR_19"/>
    <property type="match status" value="1"/>
</dbReference>
<organism evidence="5 6">
    <name type="scientific">Arthrobacter terrae</name>
    <dbReference type="NCBI Taxonomy" id="2935737"/>
    <lineage>
        <taxon>Bacteria</taxon>
        <taxon>Bacillati</taxon>
        <taxon>Actinomycetota</taxon>
        <taxon>Actinomycetes</taxon>
        <taxon>Micrococcales</taxon>
        <taxon>Micrococcaceae</taxon>
        <taxon>Arthrobacter</taxon>
    </lineage>
</organism>
<dbReference type="EMBL" id="JADNYM010000039">
    <property type="protein sequence ID" value="MBG0741756.1"/>
    <property type="molecule type" value="Genomic_DNA"/>
</dbReference>
<dbReference type="SUPFAM" id="SSF52833">
    <property type="entry name" value="Thioredoxin-like"/>
    <property type="match status" value="1"/>
</dbReference>
<evidence type="ECO:0000256" key="1">
    <source>
        <dbReference type="ARBA" id="ARBA00008987"/>
    </source>
</evidence>
<dbReference type="PANTHER" id="PTHR45663">
    <property type="entry name" value="GEO12009P1"/>
    <property type="match status" value="1"/>
</dbReference>
<dbReference type="Pfam" id="PF00085">
    <property type="entry name" value="Thioredoxin"/>
    <property type="match status" value="1"/>
</dbReference>
<name>A0A931CT50_9MICC</name>
<dbReference type="PROSITE" id="PS51352">
    <property type="entry name" value="THIOREDOXIN_2"/>
    <property type="match status" value="1"/>
</dbReference>
<sequence length="338" mass="34704">MSQPASVPVNPAFAAGVNLRGAVDLSALKKPRPAGPAGASPGGGGAPANGQPADGADGAAGAAAGYAVDVTEQSFQELVQVSSQVPVVVSLGAAWSGQSSSLNVMLERLVSGYAGRLLLARVDAEASPQIAQAFAAQAIPTVVALINGQPVPLFEGEMPEEQVGRLLDELLKVAAANGVNGNLGADPADADAEPTPPPLPPLHQEAFDAIEAGDYDAAETAYRRALADQPADADAKIGLAQVHLMQRTTAIDTQQADALRHTAAQNTDDVDAQLTVADLDVIGGHVEDGFGRILAFISAHFGPERETARIRLLELFDVVGVTDPRVSKARQALARALF</sequence>
<protein>
    <submittedName>
        <fullName evidence="5">Tetratricopeptide repeat protein</fullName>
    </submittedName>
</protein>
<dbReference type="Gene3D" id="3.40.30.10">
    <property type="entry name" value="Glutaredoxin"/>
    <property type="match status" value="1"/>
</dbReference>
<dbReference type="InterPro" id="IPR036249">
    <property type="entry name" value="Thioredoxin-like_sf"/>
</dbReference>
<gene>
    <name evidence="5" type="ORF">IV500_20575</name>
</gene>
<evidence type="ECO:0000313" key="6">
    <source>
        <dbReference type="Proteomes" id="UP000655366"/>
    </source>
</evidence>
<reference evidence="5 6" key="1">
    <citation type="submission" date="2020-11" db="EMBL/GenBank/DDBJ databases">
        <title>Arthrobacter antarcticus sp. nov., isolated from Antarctic Soil.</title>
        <authorList>
            <person name="Li J."/>
        </authorList>
    </citation>
    <scope>NUCLEOTIDE SEQUENCE [LARGE SCALE GENOMIC DNA]</scope>
    <source>
        <strain evidence="5 6">Z1-20</strain>
    </source>
</reference>
<keyword evidence="6" id="KW-1185">Reference proteome</keyword>
<dbReference type="SUPFAM" id="SSF48452">
    <property type="entry name" value="TPR-like"/>
    <property type="match status" value="1"/>
</dbReference>
<evidence type="ECO:0000313" key="5">
    <source>
        <dbReference type="EMBL" id="MBG0741756.1"/>
    </source>
</evidence>
<dbReference type="Pfam" id="PF14561">
    <property type="entry name" value="TPR_20"/>
    <property type="match status" value="1"/>
</dbReference>
<feature type="domain" description="Thioredoxin" evidence="4">
    <location>
        <begin position="40"/>
        <end position="172"/>
    </location>
</feature>
<dbReference type="GO" id="GO:0015035">
    <property type="term" value="F:protein-disulfide reductase activity"/>
    <property type="evidence" value="ECO:0007669"/>
    <property type="project" value="TreeGrafter"/>
</dbReference>
<dbReference type="AlphaFoldDB" id="A0A931CT50"/>
<dbReference type="GO" id="GO:0006950">
    <property type="term" value="P:response to stress"/>
    <property type="evidence" value="ECO:0007669"/>
    <property type="project" value="UniProtKB-ARBA"/>
</dbReference>
<comment type="similarity">
    <text evidence="1">Belongs to the thioredoxin family.</text>
</comment>
<comment type="caution">
    <text evidence="5">The sequence shown here is derived from an EMBL/GenBank/DDBJ whole genome shotgun (WGS) entry which is preliminary data.</text>
</comment>